<protein>
    <submittedName>
        <fullName evidence="1">Uncharacterized protein</fullName>
    </submittedName>
</protein>
<accession>A0A7S2GED4</accession>
<name>A0A7S2GED4_9STRA</name>
<evidence type="ECO:0000313" key="1">
    <source>
        <dbReference type="EMBL" id="CAD9448407.1"/>
    </source>
</evidence>
<dbReference type="AlphaFoldDB" id="A0A7S2GED4"/>
<proteinExistence type="predicted"/>
<organism evidence="1">
    <name type="scientific">Octactis speculum</name>
    <dbReference type="NCBI Taxonomy" id="3111310"/>
    <lineage>
        <taxon>Eukaryota</taxon>
        <taxon>Sar</taxon>
        <taxon>Stramenopiles</taxon>
        <taxon>Ochrophyta</taxon>
        <taxon>Dictyochophyceae</taxon>
        <taxon>Dictyochales</taxon>
        <taxon>Dictyochaceae</taxon>
        <taxon>Octactis</taxon>
    </lineage>
</organism>
<gene>
    <name evidence="1" type="ORF">DSPE1174_LOCUS20428</name>
</gene>
<reference evidence="1" key="1">
    <citation type="submission" date="2021-01" db="EMBL/GenBank/DDBJ databases">
        <authorList>
            <person name="Corre E."/>
            <person name="Pelletier E."/>
            <person name="Niang G."/>
            <person name="Scheremetjew M."/>
            <person name="Finn R."/>
            <person name="Kale V."/>
            <person name="Holt S."/>
            <person name="Cochrane G."/>
            <person name="Meng A."/>
            <person name="Brown T."/>
            <person name="Cohen L."/>
        </authorList>
    </citation>
    <scope>NUCLEOTIDE SEQUENCE</scope>
    <source>
        <strain evidence="1">CCMP1381</strain>
    </source>
</reference>
<dbReference type="EMBL" id="HBGS01039697">
    <property type="protein sequence ID" value="CAD9448407.1"/>
    <property type="molecule type" value="Transcribed_RNA"/>
</dbReference>
<sequence>MYLGDEGEAKLLNEISTAAAPGSVLILNFMEKPGTSQGKIRELMDQWTDLRFSRFGDATLNFGRYPLDRFPNPSPAFSFLVCRKI</sequence>